<protein>
    <submittedName>
        <fullName evidence="9">Undecaprenyl-diphosphatase</fullName>
    </submittedName>
</protein>
<accession>A0A1K1SDM1</accession>
<evidence type="ECO:0000256" key="2">
    <source>
        <dbReference type="ARBA" id="ARBA00022475"/>
    </source>
</evidence>
<dbReference type="InterPro" id="IPR036938">
    <property type="entry name" value="PAP2/HPO_sf"/>
</dbReference>
<dbReference type="PROSITE" id="PS50146">
    <property type="entry name" value="DAGK"/>
    <property type="match status" value="1"/>
</dbReference>
<evidence type="ECO:0000313" key="9">
    <source>
        <dbReference type="EMBL" id="SFW82151.1"/>
    </source>
</evidence>
<dbReference type="PANTHER" id="PTHR14969">
    <property type="entry name" value="SPHINGOSINE-1-PHOSPHATE PHOSPHOHYDROLASE"/>
    <property type="match status" value="1"/>
</dbReference>
<dbReference type="Pfam" id="PF01569">
    <property type="entry name" value="PAP2"/>
    <property type="match status" value="1"/>
</dbReference>
<dbReference type="GO" id="GO:0016301">
    <property type="term" value="F:kinase activity"/>
    <property type="evidence" value="ECO:0007669"/>
    <property type="project" value="InterPro"/>
</dbReference>
<organism evidence="9 10">
    <name type="scientific">Amycolatopsis australiensis</name>
    <dbReference type="NCBI Taxonomy" id="546364"/>
    <lineage>
        <taxon>Bacteria</taxon>
        <taxon>Bacillati</taxon>
        <taxon>Actinomycetota</taxon>
        <taxon>Actinomycetes</taxon>
        <taxon>Pseudonocardiales</taxon>
        <taxon>Pseudonocardiaceae</taxon>
        <taxon>Amycolatopsis</taxon>
    </lineage>
</organism>
<dbReference type="SUPFAM" id="SSF48317">
    <property type="entry name" value="Acid phosphatase/Vanadium-dependent haloperoxidase"/>
    <property type="match status" value="1"/>
</dbReference>
<dbReference type="Gene3D" id="1.20.144.10">
    <property type="entry name" value="Phosphatidic acid phosphatase type 2/haloperoxidase"/>
    <property type="match status" value="1"/>
</dbReference>
<dbReference type="SMART" id="SM00046">
    <property type="entry name" value="DAGKc"/>
    <property type="match status" value="1"/>
</dbReference>
<dbReference type="Proteomes" id="UP000182740">
    <property type="component" value="Unassembled WGS sequence"/>
</dbReference>
<dbReference type="GO" id="GO:0016787">
    <property type="term" value="F:hydrolase activity"/>
    <property type="evidence" value="ECO:0007669"/>
    <property type="project" value="UniProtKB-KW"/>
</dbReference>
<dbReference type="InterPro" id="IPR001206">
    <property type="entry name" value="Diacylglycerol_kinase_cat_dom"/>
</dbReference>
<dbReference type="AlphaFoldDB" id="A0A1K1SDM1"/>
<dbReference type="CDD" id="cd01610">
    <property type="entry name" value="PAP2_like"/>
    <property type="match status" value="1"/>
</dbReference>
<keyword evidence="4" id="KW-0378">Hydrolase</keyword>
<dbReference type="Gene3D" id="2.60.200.40">
    <property type="match status" value="1"/>
</dbReference>
<comment type="subcellular location">
    <subcellularLocation>
        <location evidence="1">Cell membrane</location>
        <topology evidence="1">Multi-pass membrane protein</topology>
    </subcellularLocation>
</comment>
<evidence type="ECO:0000313" key="10">
    <source>
        <dbReference type="Proteomes" id="UP000182740"/>
    </source>
</evidence>
<keyword evidence="3" id="KW-0812">Transmembrane</keyword>
<feature type="domain" description="DAGKc" evidence="8">
    <location>
        <begin position="221"/>
        <end position="347"/>
    </location>
</feature>
<keyword evidence="2" id="KW-1003">Cell membrane</keyword>
<evidence type="ECO:0000256" key="1">
    <source>
        <dbReference type="ARBA" id="ARBA00004651"/>
    </source>
</evidence>
<evidence type="ECO:0000256" key="4">
    <source>
        <dbReference type="ARBA" id="ARBA00022801"/>
    </source>
</evidence>
<proteinExistence type="predicted"/>
<evidence type="ECO:0000256" key="5">
    <source>
        <dbReference type="ARBA" id="ARBA00022989"/>
    </source>
</evidence>
<evidence type="ECO:0000256" key="3">
    <source>
        <dbReference type="ARBA" id="ARBA00022692"/>
    </source>
</evidence>
<evidence type="ECO:0000256" key="6">
    <source>
        <dbReference type="ARBA" id="ARBA00023136"/>
    </source>
</evidence>
<sequence length="515" mass="55608">MKSPRIRHDWSTALDGTRKADLLSHQLIRAFRRVGRTDRALMRRSAAIPASRADDALKALSRSANKSRLWWAVAALLATRQGATRRGALRGVVAIAGASAAANLIGKPLFPRRRPAEEETPVRRRLRKRPTSSSFPSGHSASAAAFATAVAMESPRAGLAVAPLALAVAYSRVHTGVHWPSDVGVGLGIGVGVGLATRHWWPLHDDVPGRTAHDAEAPEMADGEDMLVLVNPKSGIDGQDPTEEARYAWPKAEILYPDPDRDLRAQLEAEIDARGTVRALGVAGGDGTVAAVASVAAERDLPLALIPAGTLNHFARDVGVHAMSDADAATETGNAVGIDLGEVEIAGADGTAHRWFVNTASLGGYPEMVRLREKLQEKHPKWPSAAIALARTLRHAKPLNVRLNGRRTQVWLLFVGNGTYAPKGFAPSRRPALDTGLLDIRYLRADLPYSRARFLAAMITRSLAASHVYQELDLPELDVELLDGHRRVATDGEVGPLGNRFRFRSRPSALTIYRL</sequence>
<keyword evidence="5" id="KW-1133">Transmembrane helix</keyword>
<dbReference type="EMBL" id="FPJG01000006">
    <property type="protein sequence ID" value="SFW82151.1"/>
    <property type="molecule type" value="Genomic_DNA"/>
</dbReference>
<dbReference type="STRING" id="546364.SAMN04489730_5344"/>
<evidence type="ECO:0000256" key="7">
    <source>
        <dbReference type="SAM" id="MobiDB-lite"/>
    </source>
</evidence>
<dbReference type="SUPFAM" id="SSF111331">
    <property type="entry name" value="NAD kinase/diacylglycerol kinase-like"/>
    <property type="match status" value="1"/>
</dbReference>
<dbReference type="SMART" id="SM00014">
    <property type="entry name" value="acidPPc"/>
    <property type="match status" value="1"/>
</dbReference>
<dbReference type="Pfam" id="PF00781">
    <property type="entry name" value="DAGK_cat"/>
    <property type="match status" value="1"/>
</dbReference>
<keyword evidence="6" id="KW-0472">Membrane</keyword>
<keyword evidence="10" id="KW-1185">Reference proteome</keyword>
<gene>
    <name evidence="9" type="ORF">SAMN04489730_5344</name>
</gene>
<dbReference type="Gene3D" id="3.40.50.10330">
    <property type="entry name" value="Probable inorganic polyphosphate/atp-NAD kinase, domain 1"/>
    <property type="match status" value="1"/>
</dbReference>
<reference evidence="10" key="1">
    <citation type="submission" date="2016-11" db="EMBL/GenBank/DDBJ databases">
        <authorList>
            <person name="Varghese N."/>
            <person name="Submissions S."/>
        </authorList>
    </citation>
    <scope>NUCLEOTIDE SEQUENCE [LARGE SCALE GENOMIC DNA]</scope>
    <source>
        <strain evidence="10">DSM 44671</strain>
    </source>
</reference>
<dbReference type="GO" id="GO:0005886">
    <property type="term" value="C:plasma membrane"/>
    <property type="evidence" value="ECO:0007669"/>
    <property type="project" value="UniProtKB-SubCell"/>
</dbReference>
<feature type="region of interest" description="Disordered" evidence="7">
    <location>
        <begin position="112"/>
        <end position="139"/>
    </location>
</feature>
<dbReference type="InterPro" id="IPR017438">
    <property type="entry name" value="ATP-NAD_kinase_N"/>
</dbReference>
<evidence type="ECO:0000259" key="8">
    <source>
        <dbReference type="PROSITE" id="PS50146"/>
    </source>
</evidence>
<dbReference type="PANTHER" id="PTHR14969:SF62">
    <property type="entry name" value="DECAPRENYLPHOSPHORYL-5-PHOSPHORIBOSE PHOSPHATASE RV3807C-RELATED"/>
    <property type="match status" value="1"/>
</dbReference>
<name>A0A1K1SDM1_9PSEU</name>
<dbReference type="InterPro" id="IPR000326">
    <property type="entry name" value="PAP2/HPO"/>
</dbReference>
<dbReference type="InterPro" id="IPR016064">
    <property type="entry name" value="NAD/diacylglycerol_kinase_sf"/>
</dbReference>